<dbReference type="AlphaFoldDB" id="A0A6H5GZZ1"/>
<organism evidence="1 2">
    <name type="scientific">Nesidiocoris tenuis</name>
    <dbReference type="NCBI Taxonomy" id="355587"/>
    <lineage>
        <taxon>Eukaryota</taxon>
        <taxon>Metazoa</taxon>
        <taxon>Ecdysozoa</taxon>
        <taxon>Arthropoda</taxon>
        <taxon>Hexapoda</taxon>
        <taxon>Insecta</taxon>
        <taxon>Pterygota</taxon>
        <taxon>Neoptera</taxon>
        <taxon>Paraneoptera</taxon>
        <taxon>Hemiptera</taxon>
        <taxon>Heteroptera</taxon>
        <taxon>Panheteroptera</taxon>
        <taxon>Cimicomorpha</taxon>
        <taxon>Miridae</taxon>
        <taxon>Dicyphina</taxon>
        <taxon>Nesidiocoris</taxon>
    </lineage>
</organism>
<dbReference type="EMBL" id="CADCXU010021752">
    <property type="protein sequence ID" value="CAB0009386.1"/>
    <property type="molecule type" value="Genomic_DNA"/>
</dbReference>
<reference evidence="1 2" key="1">
    <citation type="submission" date="2020-02" db="EMBL/GenBank/DDBJ databases">
        <authorList>
            <person name="Ferguson B K."/>
        </authorList>
    </citation>
    <scope>NUCLEOTIDE SEQUENCE [LARGE SCALE GENOMIC DNA]</scope>
</reference>
<evidence type="ECO:0000313" key="1">
    <source>
        <dbReference type="EMBL" id="CAB0009386.1"/>
    </source>
</evidence>
<accession>A0A6H5GZZ1</accession>
<sequence>KSILTKGLANLQHHSARGNAPEFITGYHQLVRMWFSSSISAIRIKKTDCHMATAMFLMVKDFKGSLVQSHSVQAVICDCCVTCSPGRAQIPTYLERQCYDLSCHPSILHFSPRKPAPIPPSIPYNPHPTPSLRSSLPVFRTLAQANDGAIEEYS</sequence>
<keyword evidence="2" id="KW-1185">Reference proteome</keyword>
<proteinExistence type="predicted"/>
<feature type="non-terminal residue" evidence="1">
    <location>
        <position position="1"/>
    </location>
</feature>
<name>A0A6H5GZZ1_9HEMI</name>
<protein>
    <submittedName>
        <fullName evidence="1">Uncharacterized protein</fullName>
    </submittedName>
</protein>
<evidence type="ECO:0000313" key="2">
    <source>
        <dbReference type="Proteomes" id="UP000479000"/>
    </source>
</evidence>
<gene>
    <name evidence="1" type="ORF">NTEN_LOCUS14539</name>
</gene>
<dbReference type="Proteomes" id="UP000479000">
    <property type="component" value="Unassembled WGS sequence"/>
</dbReference>